<proteinExistence type="inferred from homology"/>
<dbReference type="PIRSF" id="PIRSF016502">
    <property type="entry name" value="Urea_transporter"/>
    <property type="match status" value="1"/>
</dbReference>
<feature type="transmembrane region" description="Helical" evidence="7">
    <location>
        <begin position="95"/>
        <end position="117"/>
    </location>
</feature>
<evidence type="ECO:0000256" key="7">
    <source>
        <dbReference type="SAM" id="Phobius"/>
    </source>
</evidence>
<keyword evidence="4 7" id="KW-0812">Transmembrane</keyword>
<evidence type="ECO:0000256" key="1">
    <source>
        <dbReference type="ARBA" id="ARBA00004651"/>
    </source>
</evidence>
<evidence type="ECO:0000256" key="4">
    <source>
        <dbReference type="ARBA" id="ARBA00022692"/>
    </source>
</evidence>
<evidence type="ECO:0000256" key="5">
    <source>
        <dbReference type="ARBA" id="ARBA00022989"/>
    </source>
</evidence>
<dbReference type="EMBL" id="LGUT01002072">
    <property type="protein sequence ID" value="KOG87720.1"/>
    <property type="molecule type" value="Genomic_DNA"/>
</dbReference>
<evidence type="ECO:0000256" key="6">
    <source>
        <dbReference type="ARBA" id="ARBA00023136"/>
    </source>
</evidence>
<feature type="transmembrane region" description="Helical" evidence="7">
    <location>
        <begin position="285"/>
        <end position="304"/>
    </location>
</feature>
<feature type="transmembrane region" description="Helical" evidence="7">
    <location>
        <begin position="204"/>
        <end position="222"/>
    </location>
</feature>
<protein>
    <submittedName>
        <fullName evidence="8">Urea transporter</fullName>
    </submittedName>
</protein>
<comment type="similarity">
    <text evidence="2">Belongs to the urea transporter family.</text>
</comment>
<evidence type="ECO:0000256" key="2">
    <source>
        <dbReference type="ARBA" id="ARBA00005914"/>
    </source>
</evidence>
<comment type="caution">
    <text evidence="8">The sequence shown here is derived from an EMBL/GenBank/DDBJ whole genome shotgun (WGS) entry which is preliminary data.</text>
</comment>
<accession>A0ABR5J2T8</accession>
<feature type="transmembrane region" description="Helical" evidence="7">
    <location>
        <begin position="21"/>
        <end position="38"/>
    </location>
</feature>
<sequence>MPIPPYRFLTEVLKGQGQVTFMPSALTGLFFAAALFAAGWEYGLYGLLGTAVGTATARLLGVDRGRVADGLEGFNACLVSTGCAVFLGADRISSVLMALGGAVVVTVVTAALANVLASWNLPTFTLPFCLVASATTMAAPGFHRVWEGAAGTTALTRPATGATSLSWTQLWHAFFADIGQIFFMPQWYVGLLFLLGIFAASRSAGLVACLGSAVGIATAWALGSPADGIAQGLMGYNAVLTAMAVCGVFIVADRWSLGYAVAAGAAATALTAAVTSFFAPSGGHTFTWPFVLTSLVFVAAVPSFPRLRRV</sequence>
<feature type="transmembrane region" description="Helical" evidence="7">
    <location>
        <begin position="124"/>
        <end position="142"/>
    </location>
</feature>
<keyword evidence="5 7" id="KW-1133">Transmembrane helix</keyword>
<feature type="transmembrane region" description="Helical" evidence="7">
    <location>
        <begin position="259"/>
        <end position="279"/>
    </location>
</feature>
<keyword evidence="9" id="KW-1185">Reference proteome</keyword>
<dbReference type="PANTHER" id="PTHR10464">
    <property type="entry name" value="UREA TRANSPORTER"/>
    <property type="match status" value="1"/>
</dbReference>
<dbReference type="Gene3D" id="1.10.3430.10">
    <property type="entry name" value="Ammonium transporter AmtB like domains"/>
    <property type="match status" value="1"/>
</dbReference>
<gene>
    <name evidence="8" type="ORF">ADK38_23875</name>
</gene>
<dbReference type="InterPro" id="IPR029020">
    <property type="entry name" value="Ammonium/urea_transptr"/>
</dbReference>
<feature type="transmembrane region" description="Helical" evidence="7">
    <location>
        <begin position="174"/>
        <end position="197"/>
    </location>
</feature>
<reference evidence="8 9" key="1">
    <citation type="submission" date="2015-07" db="EMBL/GenBank/DDBJ databases">
        <authorList>
            <person name="Ju K.-S."/>
            <person name="Doroghazi J.R."/>
            <person name="Metcalf W.W."/>
        </authorList>
    </citation>
    <scope>NUCLEOTIDE SEQUENCE [LARGE SCALE GENOMIC DNA]</scope>
    <source>
        <strain evidence="8 9">NRRL B-3589</strain>
    </source>
</reference>
<organism evidence="8 9">
    <name type="scientific">Streptomyces varsoviensis</name>
    <dbReference type="NCBI Taxonomy" id="67373"/>
    <lineage>
        <taxon>Bacteria</taxon>
        <taxon>Bacillati</taxon>
        <taxon>Actinomycetota</taxon>
        <taxon>Actinomycetes</taxon>
        <taxon>Kitasatosporales</taxon>
        <taxon>Streptomycetaceae</taxon>
        <taxon>Streptomyces</taxon>
    </lineage>
</organism>
<comment type="subcellular location">
    <subcellularLocation>
        <location evidence="1">Cell membrane</location>
        <topology evidence="1">Multi-pass membrane protein</topology>
    </subcellularLocation>
</comment>
<name>A0ABR5J2T8_9ACTN</name>
<dbReference type="PANTHER" id="PTHR10464:SF4">
    <property type="entry name" value="UREA TRANSPORTER"/>
    <property type="match status" value="1"/>
</dbReference>
<keyword evidence="3" id="KW-1003">Cell membrane</keyword>
<dbReference type="InterPro" id="IPR004937">
    <property type="entry name" value="Urea_transporter"/>
</dbReference>
<evidence type="ECO:0000313" key="8">
    <source>
        <dbReference type="EMBL" id="KOG87720.1"/>
    </source>
</evidence>
<evidence type="ECO:0000313" key="9">
    <source>
        <dbReference type="Proteomes" id="UP000037020"/>
    </source>
</evidence>
<feature type="transmembrane region" description="Helical" evidence="7">
    <location>
        <begin position="234"/>
        <end position="252"/>
    </location>
</feature>
<dbReference type="Proteomes" id="UP000037020">
    <property type="component" value="Unassembled WGS sequence"/>
</dbReference>
<evidence type="ECO:0000256" key="3">
    <source>
        <dbReference type="ARBA" id="ARBA00022475"/>
    </source>
</evidence>
<keyword evidence="6 7" id="KW-0472">Membrane</keyword>
<dbReference type="Pfam" id="PF03253">
    <property type="entry name" value="UT"/>
    <property type="match status" value="1"/>
</dbReference>